<dbReference type="EMBL" id="CP101185">
    <property type="protein sequence ID" value="UYV96066.1"/>
    <property type="molecule type" value="Genomic_DNA"/>
</dbReference>
<proteinExistence type="predicted"/>
<evidence type="ECO:0000313" key="1">
    <source>
        <dbReference type="EMBL" id="UYV96066.1"/>
    </source>
</evidence>
<dbReference type="Proteomes" id="UP001163293">
    <property type="component" value="Chromosome"/>
</dbReference>
<dbReference type="RefSeq" id="WP_069695074.1">
    <property type="nucleotide sequence ID" value="NZ_CP043010.1"/>
</dbReference>
<reference evidence="1" key="1">
    <citation type="submission" date="2022-07" db="EMBL/GenBank/DDBJ databases">
        <authorList>
            <person name="Wu T."/>
        </authorList>
    </citation>
    <scope>NUCLEOTIDE SEQUENCE</scope>
    <source>
        <strain evidence="1">SD-1</strain>
    </source>
</reference>
<organism evidence="1 2">
    <name type="scientific">Paenarthrobacter ureafaciens</name>
    <dbReference type="NCBI Taxonomy" id="37931"/>
    <lineage>
        <taxon>Bacteria</taxon>
        <taxon>Bacillati</taxon>
        <taxon>Actinomycetota</taxon>
        <taxon>Actinomycetes</taxon>
        <taxon>Micrococcales</taxon>
        <taxon>Micrococcaceae</taxon>
        <taxon>Paenarthrobacter</taxon>
    </lineage>
</organism>
<protein>
    <submittedName>
        <fullName evidence="1">Uncharacterized protein</fullName>
    </submittedName>
</protein>
<gene>
    <name evidence="1" type="ORF">NL394_13350</name>
</gene>
<name>A0AAX3EDC4_PAEUR</name>
<evidence type="ECO:0000313" key="2">
    <source>
        <dbReference type="Proteomes" id="UP001163293"/>
    </source>
</evidence>
<keyword evidence="2" id="KW-1185">Reference proteome</keyword>
<accession>A0AAX3EDC4</accession>
<dbReference type="AlphaFoldDB" id="A0AAX3EDC4"/>
<sequence length="79" mass="9279">MTMDTQALVFLKETTGHLEQIEQLQRRMLTLGEEQLEVDRRQLEAQDTQNVLAWLQLQQAQGHTPDPTLVDLVRRRLRV</sequence>